<dbReference type="Proteomes" id="UP001064782">
    <property type="component" value="Unassembled WGS sequence"/>
</dbReference>
<proteinExistence type="predicted"/>
<evidence type="ECO:0000313" key="3">
    <source>
        <dbReference type="EMBL" id="GLB83068.1"/>
    </source>
</evidence>
<keyword evidence="5" id="KW-1185">Reference proteome</keyword>
<protein>
    <recommendedName>
        <fullName evidence="2">Phage capsid-like C-terminal domain-containing protein</fullName>
    </recommendedName>
</protein>
<dbReference type="EMBL" id="BRZI01000023">
    <property type="protein sequence ID" value="GLD31279.1"/>
    <property type="molecule type" value="Genomic_DNA"/>
</dbReference>
<comment type="subcellular location">
    <subcellularLocation>
        <location evidence="1">Virion</location>
    </subcellularLocation>
</comment>
<dbReference type="Gene3D" id="3.30.2400.10">
    <property type="entry name" value="Major capsid protein gp5"/>
    <property type="match status" value="1"/>
</dbReference>
<dbReference type="InterPro" id="IPR054612">
    <property type="entry name" value="Phage_capsid-like_C"/>
</dbReference>
<dbReference type="Pfam" id="PF05065">
    <property type="entry name" value="Phage_capsid"/>
    <property type="match status" value="1"/>
</dbReference>
<dbReference type="AlphaFoldDB" id="A0A9P3Q7I2"/>
<dbReference type="RefSeq" id="WP_236978597.1">
    <property type="nucleotide sequence ID" value="NZ_BRXE01000020.1"/>
</dbReference>
<comment type="caution">
    <text evidence="4">The sequence shown here is derived from an EMBL/GenBank/DDBJ whole genome shotgun (WGS) entry which is preliminary data.</text>
</comment>
<accession>A0A9P3Q7I2</accession>
<name>A0A9P3Q7I2_9MYCO</name>
<dbReference type="Gene3D" id="3.30.2320.10">
    <property type="entry name" value="hypothetical protein PF0899 domain"/>
    <property type="match status" value="1"/>
</dbReference>
<reference evidence="4" key="1">
    <citation type="submission" date="2022-08" db="EMBL/GenBank/DDBJ databases">
        <title>Mycobacterium kiyosense sp. nov., scotochromogenic slow-glowing species isolated from respiratory specimens.</title>
        <authorList>
            <person name="Fukano H."/>
            <person name="Kazumi Y."/>
            <person name="Sakagami N."/>
            <person name="Ato M."/>
            <person name="Mitarai S."/>
            <person name="Hoshino Y."/>
        </authorList>
    </citation>
    <scope>NUCLEOTIDE SEQUENCE</scope>
    <source>
        <strain evidence="4">1413</strain>
        <strain evidence="3">SRL2020-028</strain>
    </source>
</reference>
<dbReference type="Proteomes" id="UP001165663">
    <property type="component" value="Unassembled WGS sequence"/>
</dbReference>
<gene>
    <name evidence="4" type="ORF">Mkiyose1413_31620</name>
    <name evidence="3" type="ORF">SRL2020028_23240</name>
</gene>
<dbReference type="GeneID" id="83630481"/>
<dbReference type="InterPro" id="IPR024455">
    <property type="entry name" value="Phage_capsid"/>
</dbReference>
<sequence>MALTTSSGASILTPEEVGALVIRPLMETSVAAQVSTVVPTNSHDFRVPIVSADPTAAWTAEGAEITASDPTITEVLVTPKKLAGLTVISNELAADSSPAALQVVGDGLVRDLKRKLDAAYFGNTTTNGPAGLLSLSSTVIDAGDTWTNLDWAEAAKSAAETVHTTLTAFVASPATALALASLKELTTGSNKSLLASDPTQPTSRVIAGLPLYTSPAVADGIVWGIPQSHSIMVIRQDATVVTDTSVYFTSDRVAVRSTLRIGFGFTYPAAVIKVNTTP</sequence>
<evidence type="ECO:0000313" key="5">
    <source>
        <dbReference type="Proteomes" id="UP001064782"/>
    </source>
</evidence>
<dbReference type="NCBIfam" id="TIGR01554">
    <property type="entry name" value="major_cap_HK97"/>
    <property type="match status" value="1"/>
</dbReference>
<organism evidence="4 5">
    <name type="scientific">Mycobacterium kiyosense</name>
    <dbReference type="NCBI Taxonomy" id="2871094"/>
    <lineage>
        <taxon>Bacteria</taxon>
        <taxon>Bacillati</taxon>
        <taxon>Actinomycetota</taxon>
        <taxon>Actinomycetes</taxon>
        <taxon>Mycobacteriales</taxon>
        <taxon>Mycobacteriaceae</taxon>
        <taxon>Mycobacterium</taxon>
    </lineage>
</organism>
<feature type="domain" description="Phage capsid-like C-terminal" evidence="2">
    <location>
        <begin position="11"/>
        <end position="275"/>
    </location>
</feature>
<dbReference type="SUPFAM" id="SSF56563">
    <property type="entry name" value="Major capsid protein gp5"/>
    <property type="match status" value="1"/>
</dbReference>
<evidence type="ECO:0000259" key="2">
    <source>
        <dbReference type="Pfam" id="PF05065"/>
    </source>
</evidence>
<evidence type="ECO:0000313" key="4">
    <source>
        <dbReference type="EMBL" id="GLD31279.1"/>
    </source>
</evidence>
<dbReference type="EMBL" id="BRXE01000020">
    <property type="protein sequence ID" value="GLB83068.1"/>
    <property type="molecule type" value="Genomic_DNA"/>
</dbReference>
<evidence type="ECO:0000256" key="1">
    <source>
        <dbReference type="ARBA" id="ARBA00004328"/>
    </source>
</evidence>